<sequence>MREARLGVDFGRVINEGSAEPGGDDTTFLSGGFAEAMRTSEMTGLYDVLPGLVDRFGGRVWIVSKCGEKIQERTLQWLDHNDFWARTGISPDNIRFCRQRPQKAVHCKRLGITHFIDDRRDVLGHLRGLVDHLYLFGPQKMPAPDWVVATPTWADVQARISLSNIRT</sequence>
<accession>A0ABW3M6R8</accession>
<proteinExistence type="predicted"/>
<protein>
    <submittedName>
        <fullName evidence="1">Uncharacterized protein</fullName>
    </submittedName>
</protein>
<gene>
    <name evidence="1" type="ORF">ACFQ1S_08475</name>
</gene>
<evidence type="ECO:0000313" key="1">
    <source>
        <dbReference type="EMBL" id="MFD1045607.1"/>
    </source>
</evidence>
<keyword evidence="2" id="KW-1185">Reference proteome</keyword>
<reference evidence="2" key="1">
    <citation type="journal article" date="2019" name="Int. J. Syst. Evol. Microbiol.">
        <title>The Global Catalogue of Microorganisms (GCM) 10K type strain sequencing project: providing services to taxonomists for standard genome sequencing and annotation.</title>
        <authorList>
            <consortium name="The Broad Institute Genomics Platform"/>
            <consortium name="The Broad Institute Genome Sequencing Center for Infectious Disease"/>
            <person name="Wu L."/>
            <person name="Ma J."/>
        </authorList>
    </citation>
    <scope>NUCLEOTIDE SEQUENCE [LARGE SCALE GENOMIC DNA]</scope>
    <source>
        <strain evidence="2">JCM 31486</strain>
    </source>
</reference>
<evidence type="ECO:0000313" key="2">
    <source>
        <dbReference type="Proteomes" id="UP001597045"/>
    </source>
</evidence>
<name>A0ABW3M6R8_9PSEU</name>
<comment type="caution">
    <text evidence="1">The sequence shown here is derived from an EMBL/GenBank/DDBJ whole genome shotgun (WGS) entry which is preliminary data.</text>
</comment>
<dbReference type="Proteomes" id="UP001597045">
    <property type="component" value="Unassembled WGS sequence"/>
</dbReference>
<organism evidence="1 2">
    <name type="scientific">Kibdelosporangium lantanae</name>
    <dbReference type="NCBI Taxonomy" id="1497396"/>
    <lineage>
        <taxon>Bacteria</taxon>
        <taxon>Bacillati</taxon>
        <taxon>Actinomycetota</taxon>
        <taxon>Actinomycetes</taxon>
        <taxon>Pseudonocardiales</taxon>
        <taxon>Pseudonocardiaceae</taxon>
        <taxon>Kibdelosporangium</taxon>
    </lineage>
</organism>
<dbReference type="EMBL" id="JBHTIS010000352">
    <property type="protein sequence ID" value="MFD1045607.1"/>
    <property type="molecule type" value="Genomic_DNA"/>
</dbReference>